<dbReference type="Gene3D" id="3.80.10.10">
    <property type="entry name" value="Ribonuclease Inhibitor"/>
    <property type="match status" value="1"/>
</dbReference>
<evidence type="ECO:0000256" key="9">
    <source>
        <dbReference type="SAM" id="Coils"/>
    </source>
</evidence>
<dbReference type="GO" id="GO:0005783">
    <property type="term" value="C:endoplasmic reticulum"/>
    <property type="evidence" value="ECO:0007669"/>
    <property type="project" value="TreeGrafter"/>
</dbReference>
<evidence type="ECO:0000256" key="8">
    <source>
        <dbReference type="ARBA" id="ARBA00023136"/>
    </source>
</evidence>
<protein>
    <recommendedName>
        <fullName evidence="12">t-SNARE coiled-coil homology domain-containing protein</fullName>
    </recommendedName>
</protein>
<dbReference type="Gene3D" id="1.20.1280.50">
    <property type="match status" value="1"/>
</dbReference>
<feature type="compositionally biased region" description="Polar residues" evidence="10">
    <location>
        <begin position="728"/>
        <end position="742"/>
    </location>
</feature>
<evidence type="ECO:0000256" key="7">
    <source>
        <dbReference type="ARBA" id="ARBA00023054"/>
    </source>
</evidence>
<evidence type="ECO:0000256" key="4">
    <source>
        <dbReference type="ARBA" id="ARBA00022692"/>
    </source>
</evidence>
<evidence type="ECO:0000256" key="11">
    <source>
        <dbReference type="SAM" id="Phobius"/>
    </source>
</evidence>
<dbReference type="GO" id="GO:0031201">
    <property type="term" value="C:SNARE complex"/>
    <property type="evidence" value="ECO:0007669"/>
    <property type="project" value="TreeGrafter"/>
</dbReference>
<dbReference type="FunFam" id="1.20.5.110:FF:000069">
    <property type="entry name" value="Related to syntaxin 18"/>
    <property type="match status" value="1"/>
</dbReference>
<feature type="transmembrane region" description="Helical" evidence="11">
    <location>
        <begin position="841"/>
        <end position="859"/>
    </location>
</feature>
<dbReference type="Proteomes" id="UP000717328">
    <property type="component" value="Unassembled WGS sequence"/>
</dbReference>
<dbReference type="OrthoDB" id="342981at2759"/>
<keyword evidence="8 11" id="KW-0472">Membrane</keyword>
<comment type="similarity">
    <text evidence="2">Belongs to the syntaxin family.</text>
</comment>
<keyword evidence="6 11" id="KW-1133">Transmembrane helix</keyword>
<dbReference type="Pfam" id="PF10496">
    <property type="entry name" value="Syntaxin-18_N"/>
    <property type="match status" value="1"/>
</dbReference>
<dbReference type="Gene3D" id="1.20.5.110">
    <property type="match status" value="1"/>
</dbReference>
<reference evidence="13" key="1">
    <citation type="submission" date="2021-02" db="EMBL/GenBank/DDBJ databases">
        <authorList>
            <person name="Nieuwenhuis M."/>
            <person name="Van De Peppel L.J.J."/>
        </authorList>
    </citation>
    <scope>NUCLEOTIDE SEQUENCE</scope>
    <source>
        <strain evidence="13">D49</strain>
    </source>
</reference>
<keyword evidence="3" id="KW-0813">Transport</keyword>
<dbReference type="EMBL" id="JABCKI010005800">
    <property type="protein sequence ID" value="KAG5637842.1"/>
    <property type="molecule type" value="Genomic_DNA"/>
</dbReference>
<comment type="caution">
    <text evidence="13">The sequence shown here is derived from an EMBL/GenBank/DDBJ whole genome shotgun (WGS) entry which is preliminary data.</text>
</comment>
<dbReference type="InterPro" id="IPR000727">
    <property type="entry name" value="T_SNARE_dom"/>
</dbReference>
<dbReference type="GO" id="GO:0006890">
    <property type="term" value="P:retrograde vesicle-mediated transport, Golgi to endoplasmic reticulum"/>
    <property type="evidence" value="ECO:0007669"/>
    <property type="project" value="TreeGrafter"/>
</dbReference>
<evidence type="ECO:0000256" key="5">
    <source>
        <dbReference type="ARBA" id="ARBA00022927"/>
    </source>
</evidence>
<accession>A0A9P7FZS2</accession>
<keyword evidence="14" id="KW-1185">Reference proteome</keyword>
<dbReference type="PROSITE" id="PS50192">
    <property type="entry name" value="T_SNARE"/>
    <property type="match status" value="1"/>
</dbReference>
<keyword evidence="4 11" id="KW-0812">Transmembrane</keyword>
<name>A0A9P7FZS2_9AGAR</name>
<dbReference type="InterPro" id="IPR019529">
    <property type="entry name" value="Syntaxin-18_N"/>
</dbReference>
<sequence length="860" mass="96465">MDLQVHEQAVLAIDHEIQALMRAVRQLQFRKIEHEQEIKRLKGLTTLARKLPSELLAGIFEECVLNGWTRTPLTASHVCPEWRQAANTPTVWSHVYVNCDTRDPCGRTRFWLDKAQASSLYVTVDIANDASRIPAIMAILLSRAAQWQSFSIKSVLLSHANSLLSLCNQPFPRLRAVAIFIAEEFDENTDPIDGAGNAHALALVDLPRTAPHFRSLRICQTIVPSHGSVPSFITNLSITLLPCHAQARSESSVDRIFRVLEGLQALEELSVVLTSRVFVPAVDETRLIELNGLRALVLVGSRDLFRVLPHLSSPLLSRLHLRSSLEPLGYPDEEIGSNIRKFIFRATPPLELLELHDIDLSPSNFTACFTHLQHLNELRLHESDIPDSVFQQFLPPQPLCPLLDRLHLRWCGQVSGDALVNLVQARLASQGSVQSEKPPFKMITVINCCFVKEEDVLNLAQMTTCRIVTQIGDYCHITLDFRKIIQEKQREIPDAKRQKVAKSPRAEFGREGQEIGKEYVKEAYTILNHITTLTRMLANIRKPYLNVDSRSPLGRQTSRNIDLDDKESAWAGIKHLSNEERDQIDLQARVILTRCSDRVKEMEVIEKRRAELVASKSSTLARLLPARLRQDASSVSSDLLAAHHAGITWYLSRRLADASQTQKEMQEERVKRQLERTRTLGSGAAREAQHMTAGSHTSTSAQPQNKNAGSWLGGASSSLLAATIGASPQDSRSTLPPTTYVPTPSEDEDEELELSASQILQFEKENANILQSVQDTLESVQQAESRLIDISTLQMELVNHLTRQTELTDQLYEDAMATTATVEKGNSQLKEAKRRAKDSRLFILAFLIGASLSLLFLHYY</sequence>
<feature type="compositionally biased region" description="Basic and acidic residues" evidence="10">
    <location>
        <begin position="664"/>
        <end position="678"/>
    </location>
</feature>
<evidence type="ECO:0000259" key="12">
    <source>
        <dbReference type="PROSITE" id="PS50192"/>
    </source>
</evidence>
<dbReference type="AlphaFoldDB" id="A0A9P7FZS2"/>
<dbReference type="PANTHER" id="PTHR15959:SF0">
    <property type="entry name" value="SYNTAXIN-18"/>
    <property type="match status" value="1"/>
</dbReference>
<keyword evidence="5" id="KW-0653">Protein transport</keyword>
<proteinExistence type="inferred from homology"/>
<feature type="region of interest" description="Disordered" evidence="10">
    <location>
        <begin position="726"/>
        <end position="750"/>
    </location>
</feature>
<keyword evidence="7 9" id="KW-0175">Coiled coil</keyword>
<evidence type="ECO:0000256" key="1">
    <source>
        <dbReference type="ARBA" id="ARBA00004211"/>
    </source>
</evidence>
<reference evidence="13" key="2">
    <citation type="submission" date="2021-10" db="EMBL/GenBank/DDBJ databases">
        <title>Phylogenomics reveals ancestral predisposition of the termite-cultivated fungus Termitomyces towards a domesticated lifestyle.</title>
        <authorList>
            <person name="Auxier B."/>
            <person name="Grum-Grzhimaylo A."/>
            <person name="Cardenas M.E."/>
            <person name="Lodge J.D."/>
            <person name="Laessoe T."/>
            <person name="Pedersen O."/>
            <person name="Smith M.E."/>
            <person name="Kuyper T.W."/>
            <person name="Franco-Molano E.A."/>
            <person name="Baroni T.J."/>
            <person name="Aanen D.K."/>
        </authorList>
    </citation>
    <scope>NUCLEOTIDE SEQUENCE</scope>
    <source>
        <strain evidence="13">D49</strain>
    </source>
</reference>
<gene>
    <name evidence="13" type="ORF">H0H81_003047</name>
</gene>
<feature type="coiled-coil region" evidence="9">
    <location>
        <begin position="17"/>
        <end position="44"/>
    </location>
</feature>
<evidence type="ECO:0000256" key="2">
    <source>
        <dbReference type="ARBA" id="ARBA00009063"/>
    </source>
</evidence>
<dbReference type="SUPFAM" id="SSF52047">
    <property type="entry name" value="RNI-like"/>
    <property type="match status" value="1"/>
</dbReference>
<comment type="subcellular location">
    <subcellularLocation>
        <location evidence="1">Membrane</location>
        <topology evidence="1">Single-pass type IV membrane protein</topology>
    </subcellularLocation>
</comment>
<evidence type="ECO:0000256" key="6">
    <source>
        <dbReference type="ARBA" id="ARBA00022989"/>
    </source>
</evidence>
<feature type="compositionally biased region" description="Polar residues" evidence="10">
    <location>
        <begin position="692"/>
        <end position="707"/>
    </location>
</feature>
<organism evidence="13 14">
    <name type="scientific">Sphagnurus paluster</name>
    <dbReference type="NCBI Taxonomy" id="117069"/>
    <lineage>
        <taxon>Eukaryota</taxon>
        <taxon>Fungi</taxon>
        <taxon>Dikarya</taxon>
        <taxon>Basidiomycota</taxon>
        <taxon>Agaricomycotina</taxon>
        <taxon>Agaricomycetes</taxon>
        <taxon>Agaricomycetidae</taxon>
        <taxon>Agaricales</taxon>
        <taxon>Tricholomatineae</taxon>
        <taxon>Lyophyllaceae</taxon>
        <taxon>Sphagnurus</taxon>
    </lineage>
</organism>
<dbReference type="InterPro" id="IPR032675">
    <property type="entry name" value="LRR_dom_sf"/>
</dbReference>
<dbReference type="PANTHER" id="PTHR15959">
    <property type="entry name" value="SYNTAXIN-18"/>
    <property type="match status" value="1"/>
</dbReference>
<evidence type="ECO:0000313" key="14">
    <source>
        <dbReference type="Proteomes" id="UP000717328"/>
    </source>
</evidence>
<evidence type="ECO:0000256" key="3">
    <source>
        <dbReference type="ARBA" id="ARBA00022448"/>
    </source>
</evidence>
<evidence type="ECO:0000313" key="13">
    <source>
        <dbReference type="EMBL" id="KAG5637842.1"/>
    </source>
</evidence>
<feature type="domain" description="T-SNARE coiled-coil homology" evidence="12">
    <location>
        <begin position="770"/>
        <end position="832"/>
    </location>
</feature>
<evidence type="ECO:0000256" key="10">
    <source>
        <dbReference type="SAM" id="MobiDB-lite"/>
    </source>
</evidence>
<dbReference type="GO" id="GO:0015031">
    <property type="term" value="P:protein transport"/>
    <property type="evidence" value="ECO:0007669"/>
    <property type="project" value="UniProtKB-KW"/>
</dbReference>
<feature type="region of interest" description="Disordered" evidence="10">
    <location>
        <begin position="661"/>
        <end position="712"/>
    </location>
</feature>